<dbReference type="AlphaFoldDB" id="A0A075FPQ7"/>
<dbReference type="PANTHER" id="PTHR16026">
    <property type="entry name" value="CARTILAGE ACIDIC PROTEIN 1"/>
    <property type="match status" value="1"/>
</dbReference>
<keyword evidence="2" id="KW-0812">Transmembrane</keyword>
<keyword evidence="2" id="KW-0472">Membrane</keyword>
<feature type="transmembrane region" description="Helical" evidence="2">
    <location>
        <begin position="619"/>
        <end position="639"/>
    </location>
</feature>
<dbReference type="PANTHER" id="PTHR16026:SF0">
    <property type="entry name" value="CARTILAGE ACIDIC PROTEIN 1"/>
    <property type="match status" value="1"/>
</dbReference>
<organism evidence="4">
    <name type="scientific">uncultured marine group II/III euryarchaeote AD1000_12_B08</name>
    <dbReference type="NCBI Taxonomy" id="1457724"/>
    <lineage>
        <taxon>Archaea</taxon>
        <taxon>Methanobacteriati</taxon>
        <taxon>Methanobacteriota</taxon>
        <taxon>environmental samples</taxon>
    </lineage>
</organism>
<evidence type="ECO:0000259" key="3">
    <source>
        <dbReference type="Pfam" id="PF07593"/>
    </source>
</evidence>
<dbReference type="SUPFAM" id="SSF69318">
    <property type="entry name" value="Integrin alpha N-terminal domain"/>
    <property type="match status" value="1"/>
</dbReference>
<dbReference type="InterPro" id="IPR011519">
    <property type="entry name" value="UnbV_ASPIC"/>
</dbReference>
<proteinExistence type="predicted"/>
<dbReference type="Pfam" id="PF13517">
    <property type="entry name" value="FG-GAP_3"/>
    <property type="match status" value="3"/>
</dbReference>
<dbReference type="Pfam" id="PF07593">
    <property type="entry name" value="UnbV_ASPIC"/>
    <property type="match status" value="1"/>
</dbReference>
<reference evidence="4" key="1">
    <citation type="journal article" date="2014" name="Genome Biol. Evol.">
        <title>Pangenome evidence for extensive interdomain horizontal transfer affecting lineage core and shell genes in uncultured planktonic thaumarchaeota and euryarchaeota.</title>
        <authorList>
            <person name="Deschamps P."/>
            <person name="Zivanovic Y."/>
            <person name="Moreira D."/>
            <person name="Rodriguez-Valera F."/>
            <person name="Lopez-Garcia P."/>
        </authorList>
    </citation>
    <scope>NUCLEOTIDE SEQUENCE</scope>
</reference>
<evidence type="ECO:0000313" key="4">
    <source>
        <dbReference type="EMBL" id="AIE91491.1"/>
    </source>
</evidence>
<accession>A0A075FPQ7</accession>
<dbReference type="InterPro" id="IPR027039">
    <property type="entry name" value="Crtac1"/>
</dbReference>
<name>A0A075FPQ7_9EURY</name>
<dbReference type="InterPro" id="IPR013517">
    <property type="entry name" value="FG-GAP"/>
</dbReference>
<feature type="domain" description="ASPIC/UnbV" evidence="3">
    <location>
        <begin position="538"/>
        <end position="605"/>
    </location>
</feature>
<dbReference type="InterPro" id="IPR028994">
    <property type="entry name" value="Integrin_alpha_N"/>
</dbReference>
<evidence type="ECO:0000256" key="2">
    <source>
        <dbReference type="SAM" id="Phobius"/>
    </source>
</evidence>
<sequence length="657" mass="70195">MNQSGSRSLPTLVLLVLLASAFSPALGGAVQSSGSDPLGVEFTDVSNITGLSNISSGPLSNWASYGPGTSWGDYDGDGDLDLYITARFDQLGMETEESFAEGTEQSVIDAAIEENRSGQTFLMRNDDGQFVDVSVSAGVKLVNSTAIGASWADFDGDGDVDLYISKFGVADFSLTAINSGGEENIMFSNNGDGTFSDVTALTNLGNPGHSTGGVWADYDHDGDLDLYSINSGIVDERDFDMWPETNILYRNDGDSNDDGVPEFSDQTIEAGRISGQELNPTEDFIPAVSNESKDNAPEGAQGGDVVLGNGNVLSPAGTGVTWAALWFDYNKDGWEDLFIASDFGISPLYENNGDGTFDLVTVEAGLLLQGTGMGAHAADIDGDGDFDLCQTNFGPNFIWYNQNGESFERELDSDFHNNDDKRITVNWDCHFFDYDLDGDFDLFTTAGRINTYVPTQENTLFRNDGNGWLTDITLEAGLGGHEKSMGASTVDFDGDGDIDIIVANSDGPLQLFENNAAQITGNHWLKIALQGNQSNSYGIGMLVEVELSNGIVISQQTYAGSGYLGSGDPVVHFGLGSETQVKEVRVKWSSGHIQVIQNVTVDQTLVVMEEAPPPVEDNYLVLAAIAILVIGIGGGILVIRNRNNSALSEVDSNLSED</sequence>
<protein>
    <submittedName>
        <fullName evidence="4">ASPIC/UnbV domain-containing protein</fullName>
    </submittedName>
</protein>
<keyword evidence="2" id="KW-1133">Transmembrane helix</keyword>
<keyword evidence="1" id="KW-0732">Signal</keyword>
<dbReference type="EMBL" id="KF900340">
    <property type="protein sequence ID" value="AIE91491.1"/>
    <property type="molecule type" value="Genomic_DNA"/>
</dbReference>
<evidence type="ECO:0000256" key="1">
    <source>
        <dbReference type="ARBA" id="ARBA00022729"/>
    </source>
</evidence>